<evidence type="ECO:0000313" key="8">
    <source>
        <dbReference type="EMBL" id="AXK84043.1"/>
    </source>
</evidence>
<dbReference type="GO" id="GO:0015297">
    <property type="term" value="F:antiporter activity"/>
    <property type="evidence" value="ECO:0007669"/>
    <property type="project" value="InterPro"/>
</dbReference>
<feature type="transmembrane region" description="Helical" evidence="7">
    <location>
        <begin position="118"/>
        <end position="137"/>
    </location>
</feature>
<dbReference type="RefSeq" id="WP_115694422.1">
    <property type="nucleotide sequence ID" value="NZ_CP031417.1"/>
</dbReference>
<evidence type="ECO:0000256" key="4">
    <source>
        <dbReference type="ARBA" id="ARBA00022692"/>
    </source>
</evidence>
<protein>
    <submittedName>
        <fullName evidence="8">MATE family efflux transporter</fullName>
    </submittedName>
</protein>
<keyword evidence="6 7" id="KW-0472">Membrane</keyword>
<keyword evidence="5 7" id="KW-1133">Transmembrane helix</keyword>
<dbReference type="CDD" id="cd13136">
    <property type="entry name" value="MATE_DinF_like"/>
    <property type="match status" value="1"/>
</dbReference>
<dbReference type="PANTHER" id="PTHR43298">
    <property type="entry name" value="MULTIDRUG RESISTANCE PROTEIN NORM-RELATED"/>
    <property type="match status" value="1"/>
</dbReference>
<evidence type="ECO:0000256" key="1">
    <source>
        <dbReference type="ARBA" id="ARBA00004141"/>
    </source>
</evidence>
<comment type="similarity">
    <text evidence="2">Belongs to the multi antimicrobial extrusion (MATE) (TC 2.A.66.1) family.</text>
</comment>
<feature type="transmembrane region" description="Helical" evidence="7">
    <location>
        <begin position="334"/>
        <end position="354"/>
    </location>
</feature>
<dbReference type="InterPro" id="IPR002528">
    <property type="entry name" value="MATE_fam"/>
</dbReference>
<dbReference type="OrthoDB" id="9789527at2"/>
<evidence type="ECO:0000256" key="6">
    <source>
        <dbReference type="ARBA" id="ARBA00023136"/>
    </source>
</evidence>
<keyword evidence="9" id="KW-1185">Reference proteome</keyword>
<evidence type="ECO:0000256" key="5">
    <source>
        <dbReference type="ARBA" id="ARBA00022989"/>
    </source>
</evidence>
<accession>A0A346A4E6</accession>
<name>A0A346A4E6_9HYPH</name>
<dbReference type="Proteomes" id="UP000254889">
    <property type="component" value="Chromosome"/>
</dbReference>
<evidence type="ECO:0000256" key="2">
    <source>
        <dbReference type="ARBA" id="ARBA00010199"/>
    </source>
</evidence>
<dbReference type="AlphaFoldDB" id="A0A346A4E6"/>
<dbReference type="NCBIfam" id="TIGR00797">
    <property type="entry name" value="matE"/>
    <property type="match status" value="1"/>
</dbReference>
<keyword evidence="3" id="KW-0813">Transport</keyword>
<feature type="transmembrane region" description="Helical" evidence="7">
    <location>
        <begin position="169"/>
        <end position="201"/>
    </location>
</feature>
<dbReference type="GO" id="GO:0042910">
    <property type="term" value="F:xenobiotic transmembrane transporter activity"/>
    <property type="evidence" value="ECO:0007669"/>
    <property type="project" value="InterPro"/>
</dbReference>
<proteinExistence type="inferred from homology"/>
<evidence type="ECO:0000313" key="9">
    <source>
        <dbReference type="Proteomes" id="UP000254889"/>
    </source>
</evidence>
<dbReference type="EMBL" id="CP031417">
    <property type="protein sequence ID" value="AXK84043.1"/>
    <property type="molecule type" value="Genomic_DNA"/>
</dbReference>
<feature type="transmembrane region" description="Helical" evidence="7">
    <location>
        <begin position="366"/>
        <end position="382"/>
    </location>
</feature>
<feature type="transmembrane region" description="Helical" evidence="7">
    <location>
        <begin position="74"/>
        <end position="98"/>
    </location>
</feature>
<keyword evidence="4 7" id="KW-0812">Transmembrane</keyword>
<sequence length="418" mass="44426">MLTNVTTPLLGVIATAVIGRLGEAHLLGGVAMASVAFDCIFWLFGFLRMGTVAFTAQALGAGDKTEQRAVLARALLIAGAIGLALIALQVPLAAAIFSPMGGSEAVTTAAKQYFFVRLWSAPFALANYVMLGWLIGLARAKTGMAIQIFVNLVNMALMAALVLKLDAGITGAALASVLAECVGLVLGLSVAWHILGGRLGLATAVLFDRERLMRMLAVNRDIMIRTAALIAAFLFFTARGARAGDVTLAANAVLHNFTLVGAFFLDGMATAAEQLCGQAYGARDRTGFSRAVKLVLGWGFVFGVTATLLFFAIGPWMIDVMTASEDVRDVARRFLWLAALAPVCGVMAFCYDGIYVGATWARDMRNLMIAALAIYLATWWLTQPLDNTGLWIAILVFFISRGGLQAARYPALVKAPFA</sequence>
<dbReference type="PANTHER" id="PTHR43298:SF2">
    <property type="entry name" value="FMN_FAD EXPORTER YEEO-RELATED"/>
    <property type="match status" value="1"/>
</dbReference>
<organism evidence="8 9">
    <name type="scientific">Pseudolabrys taiwanensis</name>
    <dbReference type="NCBI Taxonomy" id="331696"/>
    <lineage>
        <taxon>Bacteria</taxon>
        <taxon>Pseudomonadati</taxon>
        <taxon>Pseudomonadota</taxon>
        <taxon>Alphaproteobacteria</taxon>
        <taxon>Hyphomicrobiales</taxon>
        <taxon>Xanthobacteraceae</taxon>
        <taxon>Pseudolabrys</taxon>
    </lineage>
</organism>
<evidence type="ECO:0000256" key="3">
    <source>
        <dbReference type="ARBA" id="ARBA00022448"/>
    </source>
</evidence>
<dbReference type="InterPro" id="IPR044644">
    <property type="entry name" value="DinF-like"/>
</dbReference>
<dbReference type="GO" id="GO:0005886">
    <property type="term" value="C:plasma membrane"/>
    <property type="evidence" value="ECO:0007669"/>
    <property type="project" value="TreeGrafter"/>
</dbReference>
<feature type="transmembrane region" description="Helical" evidence="7">
    <location>
        <begin position="144"/>
        <end position="163"/>
    </location>
</feature>
<evidence type="ECO:0000256" key="7">
    <source>
        <dbReference type="SAM" id="Phobius"/>
    </source>
</evidence>
<dbReference type="Pfam" id="PF01554">
    <property type="entry name" value="MatE"/>
    <property type="match status" value="2"/>
</dbReference>
<reference evidence="8 9" key="1">
    <citation type="submission" date="2018-07" db="EMBL/GenBank/DDBJ databases">
        <authorList>
            <person name="Quirk P.G."/>
            <person name="Krulwich T.A."/>
        </authorList>
    </citation>
    <scope>NUCLEOTIDE SEQUENCE [LARGE SCALE GENOMIC DNA]</scope>
    <source>
        <strain evidence="8 9">CC-BB4</strain>
    </source>
</reference>
<feature type="transmembrane region" description="Helical" evidence="7">
    <location>
        <begin position="222"/>
        <end position="241"/>
    </location>
</feature>
<feature type="transmembrane region" description="Helical" evidence="7">
    <location>
        <begin position="388"/>
        <end position="404"/>
    </location>
</feature>
<dbReference type="KEGG" id="ptaw:DW352_14850"/>
<dbReference type="InterPro" id="IPR050222">
    <property type="entry name" value="MATE_MdtK"/>
</dbReference>
<feature type="transmembrane region" description="Helical" evidence="7">
    <location>
        <begin position="253"/>
        <end position="273"/>
    </location>
</feature>
<feature type="transmembrane region" description="Helical" evidence="7">
    <location>
        <begin position="294"/>
        <end position="314"/>
    </location>
</feature>
<comment type="subcellular location">
    <subcellularLocation>
        <location evidence="1">Membrane</location>
        <topology evidence="1">Multi-pass membrane protein</topology>
    </subcellularLocation>
</comment>
<gene>
    <name evidence="8" type="ORF">DW352_14850</name>
</gene>